<evidence type="ECO:0000256" key="1">
    <source>
        <dbReference type="SAM" id="MobiDB-lite"/>
    </source>
</evidence>
<evidence type="ECO:0000313" key="4">
    <source>
        <dbReference type="EMBL" id="MBW8271243.1"/>
    </source>
</evidence>
<dbReference type="Pfam" id="PF20072">
    <property type="entry name" value="DUF6468"/>
    <property type="match status" value="1"/>
</dbReference>
<feature type="domain" description="DUF6468" evidence="3">
    <location>
        <begin position="33"/>
        <end position="108"/>
    </location>
</feature>
<keyword evidence="2" id="KW-0472">Membrane</keyword>
<keyword evidence="2" id="KW-1133">Transmembrane helix</keyword>
<feature type="compositionally biased region" description="Low complexity" evidence="1">
    <location>
        <begin position="125"/>
        <end position="136"/>
    </location>
</feature>
<keyword evidence="5" id="KW-1185">Reference proteome</keyword>
<dbReference type="RefSeq" id="WP_220119017.1">
    <property type="nucleotide sequence ID" value="NZ_JAHZUY010000080.1"/>
</dbReference>
<proteinExistence type="predicted"/>
<sequence>MSALEWTLQLALLGLLGAAVPFALRLERQLRALRRDRAALEGSAAGFQEATRVAEAALVRLRAAAELAGKQIAERVAVAEPLRDDLRYLVERAEGLADRLEALVRAARPLAAAAPSAAPGPLPPGGAVARPEAPGAASPPPSQAERDLLRALAQAVPRAAAR</sequence>
<organism evidence="4 5">
    <name type="scientific">Caldovatus aquaticus</name>
    <dbReference type="NCBI Taxonomy" id="2865671"/>
    <lineage>
        <taxon>Bacteria</taxon>
        <taxon>Pseudomonadati</taxon>
        <taxon>Pseudomonadota</taxon>
        <taxon>Alphaproteobacteria</taxon>
        <taxon>Acetobacterales</taxon>
        <taxon>Roseomonadaceae</taxon>
        <taxon>Caldovatus</taxon>
    </lineage>
</organism>
<reference evidence="4 5" key="1">
    <citation type="submission" date="2021-08" db="EMBL/GenBank/DDBJ databases">
        <title>Caldovatus sediminis gen. nov., sp. nov., a moderately thermophilic bacterium isolated from a hot spring.</title>
        <authorList>
            <person name="Hu C.-J."/>
            <person name="Li W.-J."/>
            <person name="Xian W.-D."/>
        </authorList>
    </citation>
    <scope>NUCLEOTIDE SEQUENCE [LARGE SCALE GENOMIC DNA]</scope>
    <source>
        <strain evidence="4 5">SYSU G05006</strain>
    </source>
</reference>
<name>A0ABS7F7G5_9PROT</name>
<evidence type="ECO:0000256" key="2">
    <source>
        <dbReference type="SAM" id="Phobius"/>
    </source>
</evidence>
<keyword evidence="2" id="KW-0812">Transmembrane</keyword>
<feature type="transmembrane region" description="Helical" evidence="2">
    <location>
        <begin position="6"/>
        <end position="26"/>
    </location>
</feature>
<dbReference type="InterPro" id="IPR045531">
    <property type="entry name" value="DUF6468"/>
</dbReference>
<protein>
    <recommendedName>
        <fullName evidence="3">DUF6468 domain-containing protein</fullName>
    </recommendedName>
</protein>
<accession>A0ABS7F7G5</accession>
<gene>
    <name evidence="4" type="ORF">K1J50_17340</name>
</gene>
<dbReference type="EMBL" id="JAHZUY010000080">
    <property type="protein sequence ID" value="MBW8271243.1"/>
    <property type="molecule type" value="Genomic_DNA"/>
</dbReference>
<comment type="caution">
    <text evidence="4">The sequence shown here is derived from an EMBL/GenBank/DDBJ whole genome shotgun (WGS) entry which is preliminary data.</text>
</comment>
<evidence type="ECO:0000259" key="3">
    <source>
        <dbReference type="Pfam" id="PF20072"/>
    </source>
</evidence>
<dbReference type="Proteomes" id="UP001519924">
    <property type="component" value="Unassembled WGS sequence"/>
</dbReference>
<feature type="region of interest" description="Disordered" evidence="1">
    <location>
        <begin position="114"/>
        <end position="148"/>
    </location>
</feature>
<evidence type="ECO:0000313" key="5">
    <source>
        <dbReference type="Proteomes" id="UP001519924"/>
    </source>
</evidence>